<evidence type="ECO:0000313" key="2">
    <source>
        <dbReference type="Proteomes" id="UP000055048"/>
    </source>
</evidence>
<comment type="caution">
    <text evidence="1">The sequence shown here is derived from an EMBL/GenBank/DDBJ whole genome shotgun (WGS) entry which is preliminary data.</text>
</comment>
<dbReference type="EMBL" id="JYDJ01000290">
    <property type="protein sequence ID" value="KRX37895.1"/>
    <property type="molecule type" value="Genomic_DNA"/>
</dbReference>
<evidence type="ECO:0000313" key="1">
    <source>
        <dbReference type="EMBL" id="KRX37895.1"/>
    </source>
</evidence>
<proteinExistence type="predicted"/>
<accession>A0A0V0TH32</accession>
<keyword evidence="2" id="KW-1185">Reference proteome</keyword>
<gene>
    <name evidence="1" type="ORF">T05_15542</name>
</gene>
<dbReference type="Proteomes" id="UP000055048">
    <property type="component" value="Unassembled WGS sequence"/>
</dbReference>
<organism evidence="1 2">
    <name type="scientific">Trichinella murrelli</name>
    <dbReference type="NCBI Taxonomy" id="144512"/>
    <lineage>
        <taxon>Eukaryota</taxon>
        <taxon>Metazoa</taxon>
        <taxon>Ecdysozoa</taxon>
        <taxon>Nematoda</taxon>
        <taxon>Enoplea</taxon>
        <taxon>Dorylaimia</taxon>
        <taxon>Trichinellida</taxon>
        <taxon>Trichinellidae</taxon>
        <taxon>Trichinella</taxon>
    </lineage>
</organism>
<reference evidence="1 2" key="1">
    <citation type="submission" date="2015-01" db="EMBL/GenBank/DDBJ databases">
        <title>Evolution of Trichinella species and genotypes.</title>
        <authorList>
            <person name="Korhonen P.K."/>
            <person name="Edoardo P."/>
            <person name="Giuseppe L.R."/>
            <person name="Gasser R.B."/>
        </authorList>
    </citation>
    <scope>NUCLEOTIDE SEQUENCE [LARGE SCALE GENOMIC DNA]</scope>
    <source>
        <strain evidence="1">ISS417</strain>
    </source>
</reference>
<dbReference type="AlphaFoldDB" id="A0A0V0TH32"/>
<name>A0A0V0TH32_9BILA</name>
<sequence length="112" mass="12836">MVVYAIVLVVSKIKEGRRRGSLLTSMVIWIADENSQIIRFDRAAHRRLSSIYISGYKRMRSINIREAVELYIDSLFVAVDGVLSSDYSRPNKTNVYSLCFDPLAFDRTRSPS</sequence>
<protein>
    <submittedName>
        <fullName evidence="1">Uncharacterized protein</fullName>
    </submittedName>
</protein>